<comment type="similarity">
    <text evidence="3 10">Belongs to the cytochrome P450 family.</text>
</comment>
<dbReference type="InterPro" id="IPR050196">
    <property type="entry name" value="Cytochrome_P450_Monoox"/>
</dbReference>
<dbReference type="AlphaFoldDB" id="A0AAW0UDE3"/>
<evidence type="ECO:0008006" key="15">
    <source>
        <dbReference type="Google" id="ProtNLM"/>
    </source>
</evidence>
<dbReference type="InterPro" id="IPR002401">
    <property type="entry name" value="Cyt_P450_E_grp-I"/>
</dbReference>
<dbReference type="GO" id="GO:0016705">
    <property type="term" value="F:oxidoreductase activity, acting on paired donors, with incorporation or reduction of molecular oxygen"/>
    <property type="evidence" value="ECO:0007669"/>
    <property type="project" value="InterPro"/>
</dbReference>
<evidence type="ECO:0000256" key="1">
    <source>
        <dbReference type="ARBA" id="ARBA00001971"/>
    </source>
</evidence>
<evidence type="ECO:0000256" key="10">
    <source>
        <dbReference type="RuleBase" id="RU000461"/>
    </source>
</evidence>
<dbReference type="InterPro" id="IPR036396">
    <property type="entry name" value="Cyt_P450_sf"/>
</dbReference>
<dbReference type="GO" id="GO:0005506">
    <property type="term" value="F:iron ion binding"/>
    <property type="evidence" value="ECO:0007669"/>
    <property type="project" value="InterPro"/>
</dbReference>
<comment type="caution">
    <text evidence="13">The sequence shown here is derived from an EMBL/GenBank/DDBJ whole genome shotgun (WGS) entry which is preliminary data.</text>
</comment>
<evidence type="ECO:0000256" key="3">
    <source>
        <dbReference type="ARBA" id="ARBA00010617"/>
    </source>
</evidence>
<feature type="transmembrane region" description="Helical" evidence="12">
    <location>
        <begin position="12"/>
        <end position="32"/>
    </location>
</feature>
<keyword evidence="10" id="KW-0560">Oxidoreductase</keyword>
<dbReference type="PANTHER" id="PTHR24291:SF189">
    <property type="entry name" value="CYTOCHROME P450 4C3-RELATED"/>
    <property type="match status" value="1"/>
</dbReference>
<keyword evidence="6 9" id="KW-0408">Iron</keyword>
<feature type="binding site" description="axial binding residue" evidence="9">
    <location>
        <position position="456"/>
    </location>
    <ligand>
        <name>heme</name>
        <dbReference type="ChEBI" id="CHEBI:30413"/>
    </ligand>
    <ligandPart>
        <name>Fe</name>
        <dbReference type="ChEBI" id="CHEBI:18248"/>
    </ligandPart>
</feature>
<dbReference type="InterPro" id="IPR017972">
    <property type="entry name" value="Cyt_P450_CS"/>
</dbReference>
<evidence type="ECO:0000256" key="6">
    <source>
        <dbReference type="ARBA" id="ARBA00023004"/>
    </source>
</evidence>
<keyword evidence="5" id="KW-0256">Endoplasmic reticulum</keyword>
<dbReference type="Gene3D" id="1.10.630.10">
    <property type="entry name" value="Cytochrome P450"/>
    <property type="match status" value="1"/>
</dbReference>
<evidence type="ECO:0000256" key="7">
    <source>
        <dbReference type="ARBA" id="ARBA00023033"/>
    </source>
</evidence>
<organism evidence="13 14">
    <name type="scientific">Scylla paramamosain</name>
    <name type="common">Mud crab</name>
    <dbReference type="NCBI Taxonomy" id="85552"/>
    <lineage>
        <taxon>Eukaryota</taxon>
        <taxon>Metazoa</taxon>
        <taxon>Ecdysozoa</taxon>
        <taxon>Arthropoda</taxon>
        <taxon>Crustacea</taxon>
        <taxon>Multicrustacea</taxon>
        <taxon>Malacostraca</taxon>
        <taxon>Eumalacostraca</taxon>
        <taxon>Eucarida</taxon>
        <taxon>Decapoda</taxon>
        <taxon>Pleocyemata</taxon>
        <taxon>Brachyura</taxon>
        <taxon>Eubrachyura</taxon>
        <taxon>Portunoidea</taxon>
        <taxon>Portunidae</taxon>
        <taxon>Portuninae</taxon>
        <taxon>Scylla</taxon>
    </lineage>
</organism>
<keyword evidence="9 10" id="KW-0479">Metal-binding</keyword>
<keyword evidence="14" id="KW-1185">Reference proteome</keyword>
<dbReference type="GO" id="GO:0004497">
    <property type="term" value="F:monooxygenase activity"/>
    <property type="evidence" value="ECO:0007669"/>
    <property type="project" value="UniProtKB-KW"/>
</dbReference>
<dbReference type="PROSITE" id="PS00086">
    <property type="entry name" value="CYTOCHROME_P450"/>
    <property type="match status" value="1"/>
</dbReference>
<dbReference type="Proteomes" id="UP001487740">
    <property type="component" value="Unassembled WGS sequence"/>
</dbReference>
<gene>
    <name evidence="13" type="ORF">O3P69_004746</name>
</gene>
<proteinExistence type="inferred from homology"/>
<keyword evidence="7 10" id="KW-0503">Monooxygenase</keyword>
<dbReference type="EMBL" id="JARAKH010000014">
    <property type="protein sequence ID" value="KAK8397248.1"/>
    <property type="molecule type" value="Genomic_DNA"/>
</dbReference>
<keyword evidence="4 9" id="KW-0349">Heme</keyword>
<evidence type="ECO:0000256" key="2">
    <source>
        <dbReference type="ARBA" id="ARBA00004586"/>
    </source>
</evidence>
<evidence type="ECO:0000256" key="4">
    <source>
        <dbReference type="ARBA" id="ARBA00022617"/>
    </source>
</evidence>
<dbReference type="PRINTS" id="PR00385">
    <property type="entry name" value="P450"/>
</dbReference>
<comment type="cofactor">
    <cofactor evidence="1 9">
        <name>heme</name>
        <dbReference type="ChEBI" id="CHEBI:30413"/>
    </cofactor>
</comment>
<evidence type="ECO:0000256" key="5">
    <source>
        <dbReference type="ARBA" id="ARBA00022824"/>
    </source>
</evidence>
<evidence type="ECO:0000313" key="14">
    <source>
        <dbReference type="Proteomes" id="UP001487740"/>
    </source>
</evidence>
<dbReference type="PRINTS" id="PR00463">
    <property type="entry name" value="EP450I"/>
</dbReference>
<dbReference type="GO" id="GO:0020037">
    <property type="term" value="F:heme binding"/>
    <property type="evidence" value="ECO:0007669"/>
    <property type="project" value="InterPro"/>
</dbReference>
<feature type="region of interest" description="Disordered" evidence="11">
    <location>
        <begin position="461"/>
        <end position="492"/>
    </location>
</feature>
<dbReference type="GO" id="GO:0005789">
    <property type="term" value="C:endoplasmic reticulum membrane"/>
    <property type="evidence" value="ECO:0007669"/>
    <property type="project" value="UniProtKB-SubCell"/>
</dbReference>
<protein>
    <recommendedName>
        <fullName evidence="15">Cytochrome P450</fullName>
    </recommendedName>
</protein>
<dbReference type="PANTHER" id="PTHR24291">
    <property type="entry name" value="CYTOCHROME P450 FAMILY 4"/>
    <property type="match status" value="1"/>
</dbReference>
<keyword evidence="12" id="KW-1133">Transmembrane helix</keyword>
<evidence type="ECO:0000256" key="11">
    <source>
        <dbReference type="SAM" id="MobiDB-lite"/>
    </source>
</evidence>
<evidence type="ECO:0000256" key="9">
    <source>
        <dbReference type="PIRSR" id="PIRSR602401-1"/>
    </source>
</evidence>
<keyword evidence="8 12" id="KW-0472">Membrane</keyword>
<dbReference type="InterPro" id="IPR001128">
    <property type="entry name" value="Cyt_P450"/>
</dbReference>
<evidence type="ECO:0000256" key="12">
    <source>
        <dbReference type="SAM" id="Phobius"/>
    </source>
</evidence>
<accession>A0AAW0UDE3</accession>
<sequence>MAGKMRADDGRWWVPGSVTLSLLALLMLVWYWRRRRMVRLINKLPGPPGLPLLGNALDVNIDIVDLFPLGCLVTREFGPMFKVWLGTTPLVVISGAKQAEVILSSQKHIQKSHQYGFFHPWLGTTGLFVANAETWPQRRKLLTPAFHLKVLEQFLEVFHRQSVKMVQKLGEAAEGGKLVDVFPFITNCTLDAICETTMGCSINAQDDPESEYVEAVHRMQQLIQQRMLIVWLQLDVVFKALGYGKQQESLLKTLHSFTRAIVKKRRKLFEEQRRYGADNTARKKPRLAFLDLLLEYSADGAVLSEESVREEVDLFVFAGHDTTAVAINWFLYLMGRHPEAQAKVHEELDSIFKGSDRAATVEDLRSMRYTENCIKEALRLFPSVPYIGRVLKEDVTIDGYLIPKDTTIFIFNYALHRDASEFPDPEKFDPDRFLPENSANRHPFSYIPFSAGPRNCIGSDPFKREFSSRPPASGAWGGGGKRGDDPSFRGGVGETGWDSVWARLSKRM</sequence>
<comment type="subcellular location">
    <subcellularLocation>
        <location evidence="2">Endoplasmic reticulum membrane</location>
    </subcellularLocation>
</comment>
<keyword evidence="12" id="KW-0812">Transmembrane</keyword>
<evidence type="ECO:0000256" key="8">
    <source>
        <dbReference type="ARBA" id="ARBA00023136"/>
    </source>
</evidence>
<evidence type="ECO:0000313" key="13">
    <source>
        <dbReference type="EMBL" id="KAK8397248.1"/>
    </source>
</evidence>
<dbReference type="SUPFAM" id="SSF48264">
    <property type="entry name" value="Cytochrome P450"/>
    <property type="match status" value="1"/>
</dbReference>
<reference evidence="13 14" key="1">
    <citation type="submission" date="2023-03" db="EMBL/GenBank/DDBJ databases">
        <title>High-quality genome of Scylla paramamosain provides insights in environmental adaptation.</title>
        <authorList>
            <person name="Zhang L."/>
        </authorList>
    </citation>
    <scope>NUCLEOTIDE SEQUENCE [LARGE SCALE GENOMIC DNA]</scope>
    <source>
        <strain evidence="13">LZ_2023a</strain>
        <tissue evidence="13">Muscle</tissue>
    </source>
</reference>
<name>A0AAW0UDE3_SCYPA</name>
<dbReference type="Pfam" id="PF00067">
    <property type="entry name" value="p450"/>
    <property type="match status" value="1"/>
</dbReference>